<proteinExistence type="predicted"/>
<keyword evidence="1" id="KW-1133">Transmembrane helix</keyword>
<dbReference type="AlphaFoldDB" id="A0A2Z3GHA2"/>
<dbReference type="OrthoDB" id="333971at2"/>
<feature type="transmembrane region" description="Helical" evidence="1">
    <location>
        <begin position="81"/>
        <end position="102"/>
    </location>
</feature>
<evidence type="ECO:0000313" key="3">
    <source>
        <dbReference type="Proteomes" id="UP000245999"/>
    </source>
</evidence>
<sequence>MRRGLKILGRALGRALGGAALALLVLVAGLLLPAASRRGAGVAGPPPARWAPDSATVLVAAGPEYAAGLLWRALWGTHHRALWATPVSALVLWLGPAGLRALRAVGSYQTRSLRLLAADGYELVLRSVDKDARAALPGGFWSSGGPRQPLLGAGETSPWGPKVATLRP</sequence>
<keyword evidence="1" id="KW-0812">Transmembrane</keyword>
<evidence type="ECO:0000256" key="1">
    <source>
        <dbReference type="SAM" id="Phobius"/>
    </source>
</evidence>
<keyword evidence="1" id="KW-0472">Membrane</keyword>
<name>A0A2Z3GHA2_9BACT</name>
<keyword evidence="3" id="KW-1185">Reference proteome</keyword>
<reference evidence="3" key="1">
    <citation type="submission" date="2018-04" db="EMBL/GenBank/DDBJ databases">
        <title>Complete genome of Antarctic heterotrophic bacterium Hymenobacter nivis.</title>
        <authorList>
            <person name="Terashima M."/>
        </authorList>
    </citation>
    <scope>NUCLEOTIDE SEQUENCE [LARGE SCALE GENOMIC DNA]</scope>
    <source>
        <strain evidence="3">NBRC 111535</strain>
    </source>
</reference>
<protein>
    <submittedName>
        <fullName evidence="2">Uncharacterized protein</fullName>
    </submittedName>
</protein>
<dbReference type="RefSeq" id="WP_109656130.1">
    <property type="nucleotide sequence ID" value="NZ_CP029145.1"/>
</dbReference>
<accession>A0A2Z3GHA2</accession>
<dbReference type="KEGG" id="hnv:DDQ68_09820"/>
<dbReference type="EMBL" id="CP029145">
    <property type="protein sequence ID" value="AWM33043.1"/>
    <property type="molecule type" value="Genomic_DNA"/>
</dbReference>
<gene>
    <name evidence="2" type="ORF">DDQ68_09820</name>
</gene>
<evidence type="ECO:0000313" key="2">
    <source>
        <dbReference type="EMBL" id="AWM33043.1"/>
    </source>
</evidence>
<organism evidence="2 3">
    <name type="scientific">Hymenobacter nivis</name>
    <dbReference type="NCBI Taxonomy" id="1850093"/>
    <lineage>
        <taxon>Bacteria</taxon>
        <taxon>Pseudomonadati</taxon>
        <taxon>Bacteroidota</taxon>
        <taxon>Cytophagia</taxon>
        <taxon>Cytophagales</taxon>
        <taxon>Hymenobacteraceae</taxon>
        <taxon>Hymenobacter</taxon>
    </lineage>
</organism>
<dbReference type="Proteomes" id="UP000245999">
    <property type="component" value="Chromosome"/>
</dbReference>